<dbReference type="SUPFAM" id="SSF48425">
    <property type="entry name" value="Sec7 domain"/>
    <property type="match status" value="1"/>
</dbReference>
<feature type="region of interest" description="Disordered" evidence="1">
    <location>
        <begin position="808"/>
        <end position="1109"/>
    </location>
</feature>
<dbReference type="Gene3D" id="1.10.220.20">
    <property type="match status" value="1"/>
</dbReference>
<evidence type="ECO:0000256" key="1">
    <source>
        <dbReference type="SAM" id="MobiDB-lite"/>
    </source>
</evidence>
<feature type="compositionally biased region" description="Acidic residues" evidence="1">
    <location>
        <begin position="549"/>
        <end position="565"/>
    </location>
</feature>
<feature type="region of interest" description="Disordered" evidence="1">
    <location>
        <begin position="260"/>
        <end position="506"/>
    </location>
</feature>
<evidence type="ECO:0000259" key="2">
    <source>
        <dbReference type="PROSITE" id="PS50190"/>
    </source>
</evidence>
<feature type="compositionally biased region" description="Basic and acidic residues" evidence="1">
    <location>
        <begin position="671"/>
        <end position="686"/>
    </location>
</feature>
<gene>
    <name evidence="3" type="ORF">HGRIS_002653</name>
</gene>
<dbReference type="InterPro" id="IPR023394">
    <property type="entry name" value="Sec7_C_sf"/>
</dbReference>
<feature type="compositionally biased region" description="Low complexity" evidence="1">
    <location>
        <begin position="757"/>
        <end position="769"/>
    </location>
</feature>
<feature type="region of interest" description="Disordered" evidence="1">
    <location>
        <begin position="541"/>
        <end position="785"/>
    </location>
</feature>
<dbReference type="InterPro" id="IPR035999">
    <property type="entry name" value="Sec7_dom_sf"/>
</dbReference>
<feature type="compositionally biased region" description="Polar residues" evidence="1">
    <location>
        <begin position="1632"/>
        <end position="1659"/>
    </location>
</feature>
<dbReference type="PANTHER" id="PTHR10663">
    <property type="entry name" value="GUANYL-NUCLEOTIDE EXCHANGE FACTOR"/>
    <property type="match status" value="1"/>
</dbReference>
<comment type="caution">
    <text evidence="3">The sequence shown here is derived from an EMBL/GenBank/DDBJ whole genome shotgun (WGS) entry which is preliminary data.</text>
</comment>
<keyword evidence="4" id="KW-1185">Reference proteome</keyword>
<evidence type="ECO:0000313" key="3">
    <source>
        <dbReference type="EMBL" id="KAL0956512.1"/>
    </source>
</evidence>
<feature type="compositionally biased region" description="Basic and acidic residues" evidence="1">
    <location>
        <begin position="1020"/>
        <end position="1030"/>
    </location>
</feature>
<feature type="compositionally biased region" description="Basic residues" evidence="1">
    <location>
        <begin position="328"/>
        <end position="338"/>
    </location>
</feature>
<dbReference type="InterPro" id="IPR000904">
    <property type="entry name" value="Sec7_dom"/>
</dbReference>
<dbReference type="SMART" id="SM00222">
    <property type="entry name" value="Sec7"/>
    <property type="match status" value="1"/>
</dbReference>
<feature type="compositionally biased region" description="Low complexity" evidence="1">
    <location>
        <begin position="863"/>
        <end position="876"/>
    </location>
</feature>
<organism evidence="3 4">
    <name type="scientific">Hohenbuehelia grisea</name>
    <dbReference type="NCBI Taxonomy" id="104357"/>
    <lineage>
        <taxon>Eukaryota</taxon>
        <taxon>Fungi</taxon>
        <taxon>Dikarya</taxon>
        <taxon>Basidiomycota</taxon>
        <taxon>Agaricomycotina</taxon>
        <taxon>Agaricomycetes</taxon>
        <taxon>Agaricomycetidae</taxon>
        <taxon>Agaricales</taxon>
        <taxon>Pleurotineae</taxon>
        <taxon>Pleurotaceae</taxon>
        <taxon>Hohenbuehelia</taxon>
    </lineage>
</organism>
<feature type="compositionally biased region" description="Basic and acidic residues" evidence="1">
    <location>
        <begin position="1671"/>
        <end position="1680"/>
    </location>
</feature>
<accession>A0ABR3JLV9</accession>
<evidence type="ECO:0000313" key="4">
    <source>
        <dbReference type="Proteomes" id="UP001556367"/>
    </source>
</evidence>
<feature type="compositionally biased region" description="Polar residues" evidence="1">
    <location>
        <begin position="459"/>
        <end position="473"/>
    </location>
</feature>
<sequence>MVDNDPSAALEQRAFLIAKLKRAASLPRMKDGRRPPMHNEAVSEGEKGDGTGTANSAQGTPPPQEEVATEGASQETVVEPHIEPEPHVEPDAEPQEQEPEPEPEQEVEAERETAPTPEPSTTKSKRRSRSRSRSRGSKDLRGKNRVAQVPPSPSPAIPGDSSQDEGAPATPLSAMPAVAPLPAFFSPIPSRTPDPQLSRLLRSPTPTGLDQTMFHPGTSPSTPNPVLPLPSLEALQKGLFRSNSAVSSSTVGRRMAMHKLTGGKDTYDPSPSPTPPPFASRLGRNNTVSGGERSAARQFMLTRIGGRFNRETDTEQASAGEEIVRSPTPKRRRRRSRRASASAGSNPNTGVSDSEFVSTSPNTPVVPPTPLPPSFDDVAELPSLPPPQERPRATPSPRISTPEEAGHERERSGLLRRRSVVVEEEEDDNLPVQPIQPPSLPNLQHRFQGQLPDFRLPHTSDTPSNASSDSTPASAVGVPVFLEGHTTSSRQEAFPSSPFMTPLRERPSIDDDEVLYDASYGAQVPIQDSFEREISWIADPVPEFRIPVDDVDDDEDDEEATEEAATDGPYVEPSYVPTSSARSSDAFPAEASPEHSPRASSHKSVVIESEMPADSLFHAPPSPTSIAALSQSPSFAPGSDDSAPMSPPMFPARLSVASRIQSDNSPMNAEWDDKVATPDGPSKRNGEQISAWDKLKNTFTRTGSSSGRRSRSNSIVTRERRDHTDSSVSRESGASVNSGKSDKGDANPGQRSSLMQSPSASTSLASLSPHAGFRGGPSPAQGSNADLSMFLNEKLFPFPGIKLLEEQRRAKGVASASSPDLNSSDQPTSSGSGGTTSPTLDGQRDRKLSHQASDTRLVARFNSPPVSAVPSSSSQPDSPPLQAPSSPSATLTGSVKLNLPMNISGVRRWLSDKKQKTQTPPATPPVISSPILDPRFSPDTSSFIPDPTRLTPDTSKKPSLSDIFRNRKDNLSADWEDIGSEKSRTPTTTGVSPTMQPSTPERVFAHETPLSSPNGLSPIRGDHTDTEKTPKAQKITEIAHDPHASFASITPPSALPSPNELPLSTTPDPTSSLSDYPAASTSASSSSASSQDSRYSESHTRVGSQGSIILGQLDENLSRSSRSPMWASAVDDPSRKLVLSSPVLQVVNPNTVKDRFLFLFTDLLVIAKPVLHSHDSFVDSYKSSPGDRKYIVKSVVHLRHLRFCDDRAEPHAKPANYAIPPRNPLIRTFVHQFSKDPDHAIAALFDKADVPDDPTMLGQLLFKTLDIDRARLGDYLSRRTSKVVLKSYISSFGFTGMRFDKALRAFLLSINVPSRVSHGHAPMDYLLDSFASRWYDANVGVVAFDKDLALRLVRATVQLNELMHGGIAQEPGPTAYPRRNILKRDFVDAFKREVRHMVPDELLEDIYDSIRHERLCQAMNPSLGAPPEVQVSIKRPLPARLTYKVSSEPIILRIPRPDPHLIINLSGQDLSFEPSILTFAKSSEASFRVTGMSLGPKTMIMCRSGANANKYSGLPLSSPIAVERAFMRNTFQVAFLNQNGVKRRYMFSVDDPLIRHQWLVSLQRQLDLSVSPTSSNNPSKFHRAAESLALRVLQETLLGRGAFSPQSPASAIDKALHKLGSPASPHFIGNSIGRTTGSPAHSRSKSRSQLYHRNGSGQNEPDVFGSPNGQSHHEYAKEQEDSFSSSPDQRSDGPVWTSRQLELQCQQNSSIPLVLSFLQVGAPEHGQNLSS</sequence>
<feature type="compositionally biased region" description="Polar residues" evidence="1">
    <location>
        <begin position="344"/>
        <end position="356"/>
    </location>
</feature>
<protein>
    <recommendedName>
        <fullName evidence="2">SEC7 domain-containing protein</fullName>
    </recommendedName>
</protein>
<feature type="domain" description="SEC7" evidence="2">
    <location>
        <begin position="1222"/>
        <end position="1413"/>
    </location>
</feature>
<feature type="compositionally biased region" description="Polar residues" evidence="1">
    <location>
        <begin position="815"/>
        <end position="826"/>
    </location>
</feature>
<dbReference type="Gene3D" id="1.10.1000.11">
    <property type="entry name" value="Arf Nucleotide-binding Site Opener,domain 2"/>
    <property type="match status" value="1"/>
</dbReference>
<feature type="compositionally biased region" description="Low complexity" evidence="1">
    <location>
        <begin position="827"/>
        <end position="839"/>
    </location>
</feature>
<proteinExistence type="predicted"/>
<feature type="region of interest" description="Disordered" evidence="1">
    <location>
        <begin position="23"/>
        <end position="229"/>
    </location>
</feature>
<feature type="compositionally biased region" description="Acidic residues" evidence="1">
    <location>
        <begin position="91"/>
        <end position="107"/>
    </location>
</feature>
<feature type="compositionally biased region" description="Polar residues" evidence="1">
    <location>
        <begin position="726"/>
        <end position="739"/>
    </location>
</feature>
<dbReference type="InterPro" id="IPR011993">
    <property type="entry name" value="PH-like_dom_sf"/>
</dbReference>
<feature type="compositionally biased region" description="Polar residues" evidence="1">
    <location>
        <begin position="985"/>
        <end position="999"/>
    </location>
</feature>
<feature type="compositionally biased region" description="Basic and acidic residues" evidence="1">
    <location>
        <begin position="404"/>
        <end position="413"/>
    </location>
</feature>
<reference evidence="4" key="1">
    <citation type="submission" date="2024-06" db="EMBL/GenBank/DDBJ databases">
        <title>Multi-omics analyses provide insights into the biosynthesis of the anticancer antibiotic pleurotin in Hohenbuehelia grisea.</title>
        <authorList>
            <person name="Weaver J.A."/>
            <person name="Alberti F."/>
        </authorList>
    </citation>
    <scope>NUCLEOTIDE SEQUENCE [LARGE SCALE GENOMIC DNA]</scope>
    <source>
        <strain evidence="4">T-177</strain>
    </source>
</reference>
<feature type="compositionally biased region" description="Basic residues" evidence="1">
    <location>
        <begin position="123"/>
        <end position="135"/>
    </location>
</feature>
<feature type="compositionally biased region" description="Polar residues" evidence="1">
    <location>
        <begin position="624"/>
        <end position="634"/>
    </location>
</feature>
<dbReference type="SUPFAM" id="SSF50729">
    <property type="entry name" value="PH domain-like"/>
    <property type="match status" value="1"/>
</dbReference>
<feature type="compositionally biased region" description="Polar residues" evidence="1">
    <location>
        <begin position="658"/>
        <end position="667"/>
    </location>
</feature>
<dbReference type="PROSITE" id="PS50190">
    <property type="entry name" value="SEC7"/>
    <property type="match status" value="1"/>
</dbReference>
<feature type="compositionally biased region" description="Pro residues" evidence="1">
    <location>
        <begin position="364"/>
        <end position="373"/>
    </location>
</feature>
<feature type="compositionally biased region" description="Basic and acidic residues" evidence="1">
    <location>
        <begin position="78"/>
        <end position="90"/>
    </location>
</feature>
<feature type="compositionally biased region" description="Low complexity" evidence="1">
    <location>
        <begin position="1061"/>
        <end position="1093"/>
    </location>
</feature>
<name>A0ABR3JLV9_9AGAR</name>
<dbReference type="EMBL" id="JASNQZ010000006">
    <property type="protein sequence ID" value="KAL0956512.1"/>
    <property type="molecule type" value="Genomic_DNA"/>
</dbReference>
<dbReference type="Pfam" id="PF01369">
    <property type="entry name" value="Sec7"/>
    <property type="match status" value="1"/>
</dbReference>
<feature type="region of interest" description="Disordered" evidence="1">
    <location>
        <begin position="1623"/>
        <end position="1698"/>
    </location>
</feature>
<dbReference type="Gene3D" id="2.30.29.30">
    <property type="entry name" value="Pleckstrin-homology domain (PH domain)/Phosphotyrosine-binding domain (PTB)"/>
    <property type="match status" value="1"/>
</dbReference>
<dbReference type="Proteomes" id="UP001556367">
    <property type="component" value="Unassembled WGS sequence"/>
</dbReference>